<dbReference type="SMART" id="SM00342">
    <property type="entry name" value="HTH_ARAC"/>
    <property type="match status" value="1"/>
</dbReference>
<organism evidence="5 6">
    <name type="scientific">Leadbetterella byssophila (strain DSM 17132 / JCM 16389 / KACC 11308 / NBRC 106382 / 4M15)</name>
    <dbReference type="NCBI Taxonomy" id="649349"/>
    <lineage>
        <taxon>Bacteria</taxon>
        <taxon>Pseudomonadati</taxon>
        <taxon>Bacteroidota</taxon>
        <taxon>Cytophagia</taxon>
        <taxon>Cytophagales</taxon>
        <taxon>Leadbetterellaceae</taxon>
        <taxon>Leadbetterella</taxon>
    </lineage>
</organism>
<dbReference type="PANTHER" id="PTHR43280">
    <property type="entry name" value="ARAC-FAMILY TRANSCRIPTIONAL REGULATOR"/>
    <property type="match status" value="1"/>
</dbReference>
<evidence type="ECO:0000256" key="1">
    <source>
        <dbReference type="ARBA" id="ARBA00023015"/>
    </source>
</evidence>
<dbReference type="InterPro" id="IPR009057">
    <property type="entry name" value="Homeodomain-like_sf"/>
</dbReference>
<keyword evidence="6" id="KW-1185">Reference proteome</keyword>
<reference evidence="5 6" key="2">
    <citation type="journal article" date="2011" name="Stand. Genomic Sci.">
        <title>Complete genome sequence of Leadbetterella byssophila type strain (4M15).</title>
        <authorList>
            <person name="Abt B."/>
            <person name="Teshima H."/>
            <person name="Lucas S."/>
            <person name="Lapidus A."/>
            <person name="Del Rio T.G."/>
            <person name="Nolan M."/>
            <person name="Tice H."/>
            <person name="Cheng J.F."/>
            <person name="Pitluck S."/>
            <person name="Liolios K."/>
            <person name="Pagani I."/>
            <person name="Ivanova N."/>
            <person name="Mavromatis K."/>
            <person name="Pati A."/>
            <person name="Tapia R."/>
            <person name="Han C."/>
            <person name="Goodwin L."/>
            <person name="Chen A."/>
            <person name="Palaniappan K."/>
            <person name="Land M."/>
            <person name="Hauser L."/>
            <person name="Chang Y.J."/>
            <person name="Jeffries C.D."/>
            <person name="Rohde M."/>
            <person name="Goker M."/>
            <person name="Tindall B.J."/>
            <person name="Detter J.C."/>
            <person name="Woyke T."/>
            <person name="Bristow J."/>
            <person name="Eisen J.A."/>
            <person name="Markowitz V."/>
            <person name="Hugenholtz P."/>
            <person name="Klenk H.P."/>
            <person name="Kyrpides N.C."/>
        </authorList>
    </citation>
    <scope>NUCLEOTIDE SEQUENCE [LARGE SCALE GENOMIC DNA]</scope>
    <source>
        <strain evidence="6">DSM 17132 / JCM 16389 / KACC 11308 / NBRC 106382 / 4M15</strain>
    </source>
</reference>
<protein>
    <submittedName>
        <fullName evidence="5">Transcriptional regulator, AraC family</fullName>
    </submittedName>
</protein>
<gene>
    <name evidence="5" type="ordered locus">Lbys_2318</name>
</gene>
<name>E4RWC1_LEAB4</name>
<dbReference type="STRING" id="649349.Lbys_2318"/>
<dbReference type="AlphaFoldDB" id="E4RWC1"/>
<dbReference type="KEGG" id="lby:Lbys_2318"/>
<reference key="1">
    <citation type="submission" date="2010-11" db="EMBL/GenBank/DDBJ databases">
        <title>The complete genome of Leadbetterella byssophila DSM 17132.</title>
        <authorList>
            <consortium name="US DOE Joint Genome Institute (JGI-PGF)"/>
            <person name="Lucas S."/>
            <person name="Copeland A."/>
            <person name="Lapidus A."/>
            <person name="Glavina del Rio T."/>
            <person name="Dalin E."/>
            <person name="Tice H."/>
            <person name="Bruce D."/>
            <person name="Goodwin L."/>
            <person name="Pitluck S."/>
            <person name="Kyrpides N."/>
            <person name="Mavromatis K."/>
            <person name="Ivanova N."/>
            <person name="Teshima H."/>
            <person name="Brettin T."/>
            <person name="Detter J.C."/>
            <person name="Han C."/>
            <person name="Tapia R."/>
            <person name="Land M."/>
            <person name="Hauser L."/>
            <person name="Markowitz V."/>
            <person name="Cheng J.-F."/>
            <person name="Hugenholtz P."/>
            <person name="Woyke T."/>
            <person name="Wu D."/>
            <person name="Tindall B."/>
            <person name="Pomrenke H.G."/>
            <person name="Brambilla E."/>
            <person name="Klenk H.-P."/>
            <person name="Eisen J.A."/>
        </authorList>
    </citation>
    <scope>NUCLEOTIDE SEQUENCE [LARGE SCALE GENOMIC DNA]</scope>
    <source>
        <strain>DSM 17132</strain>
    </source>
</reference>
<dbReference type="eggNOG" id="COG2207">
    <property type="taxonomic scope" value="Bacteria"/>
</dbReference>
<dbReference type="InterPro" id="IPR018060">
    <property type="entry name" value="HTH_AraC"/>
</dbReference>
<dbReference type="OrthoDB" id="952277at2"/>
<evidence type="ECO:0000313" key="6">
    <source>
        <dbReference type="Proteomes" id="UP000007435"/>
    </source>
</evidence>
<sequence length="183" mass="21297">MDIYVKNMVCPRCISAVEGILKRQDLPYESVDLGHIVLKSILNEEQSQSLDQELLSAGFVRIDDRKKQLTEQIKNIIVKIVHGQEEDKEKLSERLRQELQLDYKHLSTVFSEVTGQTIEKFYIQHRIERVKELISYDELSLKEIAFQMGYSSEAYLSNQFKKITGLTPSQFKSSIQRKSLDQI</sequence>
<dbReference type="Gene3D" id="1.10.10.60">
    <property type="entry name" value="Homeodomain-like"/>
    <property type="match status" value="1"/>
</dbReference>
<evidence type="ECO:0000313" key="5">
    <source>
        <dbReference type="EMBL" id="ADQ17994.1"/>
    </source>
</evidence>
<evidence type="ECO:0000259" key="4">
    <source>
        <dbReference type="PROSITE" id="PS01124"/>
    </source>
</evidence>
<accession>E4RWC1</accession>
<dbReference type="PANTHER" id="PTHR43280:SF2">
    <property type="entry name" value="HTH-TYPE TRANSCRIPTIONAL REGULATOR EXSA"/>
    <property type="match status" value="1"/>
</dbReference>
<dbReference type="RefSeq" id="WP_013409035.1">
    <property type="nucleotide sequence ID" value="NC_014655.1"/>
</dbReference>
<dbReference type="GO" id="GO:0043565">
    <property type="term" value="F:sequence-specific DNA binding"/>
    <property type="evidence" value="ECO:0007669"/>
    <property type="project" value="InterPro"/>
</dbReference>
<dbReference type="Proteomes" id="UP000007435">
    <property type="component" value="Chromosome"/>
</dbReference>
<dbReference type="PROSITE" id="PS00041">
    <property type="entry name" value="HTH_ARAC_FAMILY_1"/>
    <property type="match status" value="1"/>
</dbReference>
<dbReference type="GO" id="GO:0003700">
    <property type="term" value="F:DNA-binding transcription factor activity"/>
    <property type="evidence" value="ECO:0007669"/>
    <property type="project" value="InterPro"/>
</dbReference>
<dbReference type="PROSITE" id="PS01124">
    <property type="entry name" value="HTH_ARAC_FAMILY_2"/>
    <property type="match status" value="1"/>
</dbReference>
<keyword evidence="2" id="KW-0238">DNA-binding</keyword>
<dbReference type="Pfam" id="PF12833">
    <property type="entry name" value="HTH_18"/>
    <property type="match status" value="1"/>
</dbReference>
<dbReference type="InterPro" id="IPR018062">
    <property type="entry name" value="HTH_AraC-typ_CS"/>
</dbReference>
<evidence type="ECO:0000256" key="2">
    <source>
        <dbReference type="ARBA" id="ARBA00023125"/>
    </source>
</evidence>
<evidence type="ECO:0000256" key="3">
    <source>
        <dbReference type="ARBA" id="ARBA00023163"/>
    </source>
</evidence>
<dbReference type="SUPFAM" id="SSF46689">
    <property type="entry name" value="Homeodomain-like"/>
    <property type="match status" value="1"/>
</dbReference>
<keyword evidence="3" id="KW-0804">Transcription</keyword>
<dbReference type="EMBL" id="CP002305">
    <property type="protein sequence ID" value="ADQ17994.1"/>
    <property type="molecule type" value="Genomic_DNA"/>
</dbReference>
<proteinExistence type="predicted"/>
<dbReference type="HOGENOM" id="CLU_121830_0_0_10"/>
<feature type="domain" description="HTH araC/xylS-type" evidence="4">
    <location>
        <begin position="75"/>
        <end position="174"/>
    </location>
</feature>
<keyword evidence="1" id="KW-0805">Transcription regulation</keyword>